<keyword evidence="3" id="KW-1185">Reference proteome</keyword>
<protein>
    <submittedName>
        <fullName evidence="2">Uncharacterized protein</fullName>
    </submittedName>
</protein>
<organism evidence="2 3">
    <name type="scientific">Pristionchus mayeri</name>
    <dbReference type="NCBI Taxonomy" id="1317129"/>
    <lineage>
        <taxon>Eukaryota</taxon>
        <taxon>Metazoa</taxon>
        <taxon>Ecdysozoa</taxon>
        <taxon>Nematoda</taxon>
        <taxon>Chromadorea</taxon>
        <taxon>Rhabditida</taxon>
        <taxon>Rhabditina</taxon>
        <taxon>Diplogasteromorpha</taxon>
        <taxon>Diplogasteroidea</taxon>
        <taxon>Neodiplogasteridae</taxon>
        <taxon>Pristionchus</taxon>
    </lineage>
</organism>
<evidence type="ECO:0000313" key="3">
    <source>
        <dbReference type="Proteomes" id="UP001328107"/>
    </source>
</evidence>
<proteinExistence type="predicted"/>
<sequence>MDTNYGITSRSNVAGVSHKSRRPRALRGMESGGATNYGSCLRDHVSSRSRLRVREMGEEESCRHPQKTPGPFLQSIPDPSTLRRFSSCRYCILRTAVNNWLLPHADRHDLLRLVGTRRSSWSDARIHTLR</sequence>
<reference evidence="3" key="1">
    <citation type="submission" date="2022-10" db="EMBL/GenBank/DDBJ databases">
        <title>Genome assembly of Pristionchus species.</title>
        <authorList>
            <person name="Yoshida K."/>
            <person name="Sommer R.J."/>
        </authorList>
    </citation>
    <scope>NUCLEOTIDE SEQUENCE [LARGE SCALE GENOMIC DNA]</scope>
    <source>
        <strain evidence="3">RS5460</strain>
    </source>
</reference>
<accession>A0AAN4Z473</accession>
<name>A0AAN4Z473_9BILA</name>
<dbReference type="AlphaFoldDB" id="A0AAN4Z473"/>
<evidence type="ECO:0000256" key="1">
    <source>
        <dbReference type="SAM" id="MobiDB-lite"/>
    </source>
</evidence>
<dbReference type="EMBL" id="BTRK01000001">
    <property type="protein sequence ID" value="GMR33009.1"/>
    <property type="molecule type" value="Genomic_DNA"/>
</dbReference>
<feature type="compositionally biased region" description="Polar residues" evidence="1">
    <location>
        <begin position="1"/>
        <end position="14"/>
    </location>
</feature>
<feature type="region of interest" description="Disordered" evidence="1">
    <location>
        <begin position="1"/>
        <end position="39"/>
    </location>
</feature>
<feature type="compositionally biased region" description="Basic and acidic residues" evidence="1">
    <location>
        <begin position="53"/>
        <end position="63"/>
    </location>
</feature>
<dbReference type="Proteomes" id="UP001328107">
    <property type="component" value="Unassembled WGS sequence"/>
</dbReference>
<comment type="caution">
    <text evidence="2">The sequence shown here is derived from an EMBL/GenBank/DDBJ whole genome shotgun (WGS) entry which is preliminary data.</text>
</comment>
<feature type="region of interest" description="Disordered" evidence="1">
    <location>
        <begin position="53"/>
        <end position="78"/>
    </location>
</feature>
<evidence type="ECO:0000313" key="2">
    <source>
        <dbReference type="EMBL" id="GMR33009.1"/>
    </source>
</evidence>
<gene>
    <name evidence="2" type="ORF">PMAYCL1PPCAC_03204</name>
</gene>